<organism evidence="2 3">
    <name type="scientific">Microbacterium salsuginis</name>
    <dbReference type="NCBI Taxonomy" id="2722803"/>
    <lineage>
        <taxon>Bacteria</taxon>
        <taxon>Bacillati</taxon>
        <taxon>Actinomycetota</taxon>
        <taxon>Actinomycetes</taxon>
        <taxon>Micrococcales</taxon>
        <taxon>Microbacteriaceae</taxon>
        <taxon>Microbacterium</taxon>
    </lineage>
</organism>
<dbReference type="PANTHER" id="PTHR33375">
    <property type="entry name" value="CHROMOSOME-PARTITIONING PROTEIN PARB-RELATED"/>
    <property type="match status" value="1"/>
</dbReference>
<protein>
    <submittedName>
        <fullName evidence="2">ParB N-terminal domain-containing protein</fullName>
    </submittedName>
</protein>
<dbReference type="InterPro" id="IPR036086">
    <property type="entry name" value="ParB/Sulfiredoxin_sf"/>
</dbReference>
<evidence type="ECO:0000313" key="2">
    <source>
        <dbReference type="EMBL" id="NLP82609.1"/>
    </source>
</evidence>
<accession>A0ABX1K6T1</accession>
<dbReference type="EMBL" id="JABACI010000001">
    <property type="protein sequence ID" value="NLP82609.1"/>
    <property type="molecule type" value="Genomic_DNA"/>
</dbReference>
<keyword evidence="3" id="KW-1185">Reference proteome</keyword>
<gene>
    <name evidence="2" type="ORF">HF576_01985</name>
</gene>
<name>A0ABX1K6T1_9MICO</name>
<evidence type="ECO:0000313" key="3">
    <source>
        <dbReference type="Proteomes" id="UP001429745"/>
    </source>
</evidence>
<dbReference type="Proteomes" id="UP001429745">
    <property type="component" value="Unassembled WGS sequence"/>
</dbReference>
<proteinExistence type="predicted"/>
<dbReference type="PANTHER" id="PTHR33375:SF1">
    <property type="entry name" value="CHROMOSOME-PARTITIONING PROTEIN PARB-RELATED"/>
    <property type="match status" value="1"/>
</dbReference>
<dbReference type="InterPro" id="IPR003115">
    <property type="entry name" value="ParB_N"/>
</dbReference>
<dbReference type="InterPro" id="IPR050336">
    <property type="entry name" value="Chromosome_partition/occlusion"/>
</dbReference>
<dbReference type="Pfam" id="PF02195">
    <property type="entry name" value="ParB_N"/>
    <property type="match status" value="1"/>
</dbReference>
<comment type="caution">
    <text evidence="2">The sequence shown here is derived from an EMBL/GenBank/DDBJ whole genome shotgun (WGS) entry which is preliminary data.</text>
</comment>
<dbReference type="SUPFAM" id="SSF110849">
    <property type="entry name" value="ParB/Sulfiredoxin"/>
    <property type="match status" value="1"/>
</dbReference>
<dbReference type="Gene3D" id="3.90.1530.10">
    <property type="entry name" value="Conserved hypothetical protein from pyrococcus furiosus pfu- 392566-001, ParB domain"/>
    <property type="match status" value="1"/>
</dbReference>
<evidence type="ECO:0000259" key="1">
    <source>
        <dbReference type="SMART" id="SM00470"/>
    </source>
</evidence>
<dbReference type="RefSeq" id="WP_168911100.1">
    <property type="nucleotide sequence ID" value="NZ_JABACI010000001.1"/>
</dbReference>
<feature type="domain" description="ParB-like N-terminal" evidence="1">
    <location>
        <begin position="7"/>
        <end position="94"/>
    </location>
</feature>
<reference evidence="2 3" key="1">
    <citation type="submission" date="2020-04" db="EMBL/GenBank/DDBJ databases">
        <title>CFH 90308 Microbacterium sp.</title>
        <authorList>
            <person name="Nie G."/>
            <person name="Ming H."/>
            <person name="Xia T."/>
        </authorList>
    </citation>
    <scope>NUCLEOTIDE SEQUENCE [LARGE SCALE GENOMIC DNA]</scope>
    <source>
        <strain evidence="2 3">CFH 90308</strain>
    </source>
</reference>
<sequence>MSTTAIVRVDPKTLLIGPNVRKEVTLRKEFVASVQQHGILVPIIAQQTADGLEVVDGQMRTLAAVDADLTEVPVFVQPAIVDEASRIVEQIVVNEDRAGLTTTDHVAAIAQLALDFKLPAAEIAKRTGATKTQVAAVVTASKSPHATAAIGQEGVTLELAAKIAEAGLSKADTKRVIEARWNKDHALQQILDERAAAARTKELEKETKAAGVAIAAKPSTGDYYAKEKNKHLFLDQLVDRATDKPIALAEHADCPGHAAYVGVRGYNGKVEVHYLCTDPAKNGHRDKNRAAPTKLTPAEREQKQLEKARAEQWLSVTTVRTTWVREQLLTRRTMPTGWDLFLLHDLTETHARAWGQWQKLALELLQRPAAEDDWYPARTLAAWAAEKPINAARAALASVIARHEAELGVKGGWSKVSPVYLRLLAEWGYGLSEIEQAIVDAAGADA</sequence>
<dbReference type="SMART" id="SM00470">
    <property type="entry name" value="ParB"/>
    <property type="match status" value="1"/>
</dbReference>